<dbReference type="Pfam" id="PF03928">
    <property type="entry name" value="HbpS-like"/>
    <property type="match status" value="1"/>
</dbReference>
<dbReference type="RefSeq" id="WP_185778481.1">
    <property type="nucleotide sequence ID" value="NZ_JACJUU010000001.1"/>
</dbReference>
<keyword evidence="2" id="KW-1185">Reference proteome</keyword>
<evidence type="ECO:0000313" key="2">
    <source>
        <dbReference type="Proteomes" id="UP000545386"/>
    </source>
</evidence>
<dbReference type="InterPro" id="IPR052517">
    <property type="entry name" value="GlcG_carb_metab_protein"/>
</dbReference>
<proteinExistence type="predicted"/>
<protein>
    <submittedName>
        <fullName evidence="1">Heme-binding protein</fullName>
    </submittedName>
</protein>
<comment type="caution">
    <text evidence="1">The sequence shown here is derived from an EMBL/GenBank/DDBJ whole genome shotgun (WGS) entry which is preliminary data.</text>
</comment>
<dbReference type="PANTHER" id="PTHR34309:SF1">
    <property type="entry name" value="PROTEIN GLCG"/>
    <property type="match status" value="1"/>
</dbReference>
<dbReference type="AlphaFoldDB" id="A0A842HK91"/>
<dbReference type="EMBL" id="JACJUU010000001">
    <property type="protein sequence ID" value="MBC2768653.1"/>
    <property type="molecule type" value="Genomic_DNA"/>
</dbReference>
<sequence>MKTKPVLSAEDVKAILAAAEKHAVENQWAVSIAVVDDGGHLLGLLRLDNAAPITAHMAPAKANAAALGRRESKVYEDIINQGRMSFLTAPVLEGLLEGGVPIIVDGQVVGAVAAAGVKSSDDAAIARAGIAAVTA</sequence>
<accession>A0A842HK91</accession>
<gene>
    <name evidence="1" type="ORF">GTU67_01840</name>
</gene>
<evidence type="ECO:0000313" key="1">
    <source>
        <dbReference type="EMBL" id="MBC2768653.1"/>
    </source>
</evidence>
<organism evidence="1 2">
    <name type="scientific">Pusillimonas minor</name>
    <dbReference type="NCBI Taxonomy" id="2697024"/>
    <lineage>
        <taxon>Bacteria</taxon>
        <taxon>Pseudomonadati</taxon>
        <taxon>Pseudomonadota</taxon>
        <taxon>Betaproteobacteria</taxon>
        <taxon>Burkholderiales</taxon>
        <taxon>Alcaligenaceae</taxon>
        <taxon>Pusillimonas</taxon>
    </lineage>
</organism>
<dbReference type="InterPro" id="IPR005624">
    <property type="entry name" value="PduO/GlcC-like"/>
</dbReference>
<dbReference type="SUPFAM" id="SSF143744">
    <property type="entry name" value="GlcG-like"/>
    <property type="match status" value="1"/>
</dbReference>
<dbReference type="Proteomes" id="UP000545386">
    <property type="component" value="Unassembled WGS sequence"/>
</dbReference>
<name>A0A842HK91_9BURK</name>
<reference evidence="1 2" key="1">
    <citation type="submission" date="2020-08" db="EMBL/GenBank/DDBJ databases">
        <title>Paraeoetvoesia sp. YC-7-48 draft genome sequence.</title>
        <authorList>
            <person name="Yao L."/>
        </authorList>
    </citation>
    <scope>NUCLEOTIDE SEQUENCE [LARGE SCALE GENOMIC DNA]</scope>
    <source>
        <strain evidence="2">YC-7-48</strain>
    </source>
</reference>
<dbReference type="PANTHER" id="PTHR34309">
    <property type="entry name" value="SLR1406 PROTEIN"/>
    <property type="match status" value="1"/>
</dbReference>
<dbReference type="Gene3D" id="3.30.450.150">
    <property type="entry name" value="Haem-degrading domain"/>
    <property type="match status" value="1"/>
</dbReference>
<dbReference type="InterPro" id="IPR038084">
    <property type="entry name" value="PduO/GlcC-like_sf"/>
</dbReference>